<feature type="transmembrane region" description="Helical" evidence="9">
    <location>
        <begin position="20"/>
        <end position="38"/>
    </location>
</feature>
<dbReference type="RefSeq" id="WP_186876122.1">
    <property type="nucleotide sequence ID" value="NZ_JACOPF010000002.1"/>
</dbReference>
<reference evidence="11" key="1">
    <citation type="submission" date="2020-08" db="EMBL/GenBank/DDBJ databases">
        <title>Genome public.</title>
        <authorList>
            <person name="Liu C."/>
            <person name="Sun Q."/>
        </authorList>
    </citation>
    <scope>NUCLEOTIDE SEQUENCE</scope>
    <source>
        <strain evidence="11">NSJ-55</strain>
    </source>
</reference>
<dbReference type="GO" id="GO:0015297">
    <property type="term" value="F:antiporter activity"/>
    <property type="evidence" value="ECO:0007669"/>
    <property type="project" value="UniProtKB-KW"/>
</dbReference>
<evidence type="ECO:0000259" key="10">
    <source>
        <dbReference type="Pfam" id="PF03553"/>
    </source>
</evidence>
<evidence type="ECO:0000313" key="11">
    <source>
        <dbReference type="EMBL" id="MBC5689453.1"/>
    </source>
</evidence>
<dbReference type="PANTHER" id="PTHR33451">
    <property type="entry name" value="MALATE-2H(+)/NA(+)-LACTATE ANTIPORTER"/>
    <property type="match status" value="1"/>
</dbReference>
<feature type="domain" description="Na+/H+ antiporter NhaC-like C-terminal" evidence="10">
    <location>
        <begin position="169"/>
        <end position="462"/>
    </location>
</feature>
<dbReference type="Proteomes" id="UP000652477">
    <property type="component" value="Unassembled WGS sequence"/>
</dbReference>
<comment type="caution">
    <text evidence="11">The sequence shown here is derived from an EMBL/GenBank/DDBJ whole genome shotgun (WGS) entry which is preliminary data.</text>
</comment>
<name>A0A923LJH9_9FIRM</name>
<feature type="transmembrane region" description="Helical" evidence="9">
    <location>
        <begin position="322"/>
        <end position="342"/>
    </location>
</feature>
<proteinExistence type="inferred from homology"/>
<dbReference type="Pfam" id="PF03553">
    <property type="entry name" value="Na_H_antiporter"/>
    <property type="match status" value="1"/>
</dbReference>
<evidence type="ECO:0000256" key="8">
    <source>
        <dbReference type="ARBA" id="ARBA00038435"/>
    </source>
</evidence>
<dbReference type="NCBIfam" id="TIGR00931">
    <property type="entry name" value="antiport_nhaC"/>
    <property type="match status" value="1"/>
</dbReference>
<feature type="transmembrane region" description="Helical" evidence="9">
    <location>
        <begin position="203"/>
        <end position="224"/>
    </location>
</feature>
<feature type="transmembrane region" description="Helical" evidence="9">
    <location>
        <begin position="244"/>
        <end position="263"/>
    </location>
</feature>
<evidence type="ECO:0000256" key="9">
    <source>
        <dbReference type="SAM" id="Phobius"/>
    </source>
</evidence>
<dbReference type="InterPro" id="IPR018461">
    <property type="entry name" value="Na/H_Antiport_NhaC-like_C"/>
</dbReference>
<evidence type="ECO:0000256" key="1">
    <source>
        <dbReference type="ARBA" id="ARBA00004651"/>
    </source>
</evidence>
<dbReference type="PANTHER" id="PTHR33451:SF3">
    <property type="entry name" value="MALATE-2H(+)_NA(+)-LACTATE ANTIPORTER"/>
    <property type="match status" value="1"/>
</dbReference>
<dbReference type="EMBL" id="JACOPF010000002">
    <property type="protein sequence ID" value="MBC5689453.1"/>
    <property type="molecule type" value="Genomic_DNA"/>
</dbReference>
<dbReference type="AlphaFoldDB" id="A0A923LJH9"/>
<keyword evidence="2" id="KW-0813">Transport</keyword>
<keyword evidence="12" id="KW-1185">Reference proteome</keyword>
<keyword evidence="3" id="KW-0050">Antiport</keyword>
<evidence type="ECO:0000256" key="6">
    <source>
        <dbReference type="ARBA" id="ARBA00022989"/>
    </source>
</evidence>
<evidence type="ECO:0000256" key="7">
    <source>
        <dbReference type="ARBA" id="ARBA00023136"/>
    </source>
</evidence>
<dbReference type="InterPro" id="IPR004770">
    <property type="entry name" value="Na/H_antiport_NhaC"/>
</dbReference>
<gene>
    <name evidence="11" type="primary">nhaC</name>
    <name evidence="11" type="ORF">H8S37_11040</name>
</gene>
<evidence type="ECO:0000313" key="12">
    <source>
        <dbReference type="Proteomes" id="UP000652477"/>
    </source>
</evidence>
<sequence>MKKEKTTEVKKERIRREPKVWQAFLALVCVIAAVVAAIRGDVGIQMGLAMGGCIAIVFALLMGNKWEDVQNTIKHVVGDSATTLLILISVGMMVGIWIIGGTVPTLLYYGLKLCSPAVITPLTFVLCAITSLFTGSSFGSIATMGLALFGVGISMDISAPLMAGAVCSGAFFGDKLSPLSDTTNVAADMSGTRLYDHIGSMMYTTIPATVICLILYTVLGIHSASANADLSSVQTIMTTLESNFNITVFALIPALLVLVVSAMKMPAVPAMLGCTAVSGVFACVLQKASLPAVLGAAMNGFISDTGVDMVDTILSRGGMTSMYGTVAIIILSATMGAVLEKSGVIECLVKNVLLKAVRKPRGLILSTMVYCYSLLVISGHQVMPIILGGRTFRPAYDKMGIQSRVLSRTLEDTCTIGAPLVPWGTSCAYMYSVLGIGIAYIPYAFLSFIVPLFAILYACTGWFVWRKEQVADAAEA</sequence>
<evidence type="ECO:0000256" key="4">
    <source>
        <dbReference type="ARBA" id="ARBA00022475"/>
    </source>
</evidence>
<evidence type="ECO:0000256" key="2">
    <source>
        <dbReference type="ARBA" id="ARBA00022448"/>
    </source>
</evidence>
<dbReference type="GO" id="GO:0005886">
    <property type="term" value="C:plasma membrane"/>
    <property type="evidence" value="ECO:0007669"/>
    <property type="project" value="UniProtKB-SubCell"/>
</dbReference>
<keyword evidence="5 9" id="KW-0812">Transmembrane</keyword>
<protein>
    <submittedName>
        <fullName evidence="11">Na+/H+ antiporter NhaC</fullName>
    </submittedName>
</protein>
<comment type="similarity">
    <text evidence="8">Belongs to the NhaC Na(+)/H(+) (TC 2.A.35) antiporter family.</text>
</comment>
<evidence type="ECO:0000256" key="5">
    <source>
        <dbReference type="ARBA" id="ARBA00022692"/>
    </source>
</evidence>
<comment type="subcellular location">
    <subcellularLocation>
        <location evidence="1">Cell membrane</location>
        <topology evidence="1">Multi-pass membrane protein</topology>
    </subcellularLocation>
</comment>
<organism evidence="11 12">
    <name type="scientific">Mediterraneibacter hominis</name>
    <dbReference type="NCBI Taxonomy" id="2763054"/>
    <lineage>
        <taxon>Bacteria</taxon>
        <taxon>Bacillati</taxon>
        <taxon>Bacillota</taxon>
        <taxon>Clostridia</taxon>
        <taxon>Lachnospirales</taxon>
        <taxon>Lachnospiraceae</taxon>
        <taxon>Mediterraneibacter</taxon>
    </lineage>
</organism>
<keyword evidence="7 9" id="KW-0472">Membrane</keyword>
<feature type="transmembrane region" description="Helical" evidence="9">
    <location>
        <begin position="84"/>
        <end position="111"/>
    </location>
</feature>
<feature type="transmembrane region" description="Helical" evidence="9">
    <location>
        <begin position="363"/>
        <end position="387"/>
    </location>
</feature>
<feature type="transmembrane region" description="Helical" evidence="9">
    <location>
        <begin position="44"/>
        <end position="63"/>
    </location>
</feature>
<evidence type="ECO:0000256" key="3">
    <source>
        <dbReference type="ARBA" id="ARBA00022449"/>
    </source>
</evidence>
<keyword evidence="6 9" id="KW-1133">Transmembrane helix</keyword>
<dbReference type="InterPro" id="IPR052180">
    <property type="entry name" value="NhaC_Na-H+_Antiporter"/>
</dbReference>
<feature type="transmembrane region" description="Helical" evidence="9">
    <location>
        <begin position="123"/>
        <end position="149"/>
    </location>
</feature>
<accession>A0A923LJH9</accession>
<feature type="transmembrane region" description="Helical" evidence="9">
    <location>
        <begin position="429"/>
        <end position="459"/>
    </location>
</feature>
<keyword evidence="4" id="KW-1003">Cell membrane</keyword>